<dbReference type="PANTHER" id="PTHR16423">
    <property type="entry name" value="TREM-LIKE TRANSCRIPT PROTEIN"/>
    <property type="match status" value="1"/>
</dbReference>
<dbReference type="InterPro" id="IPR003599">
    <property type="entry name" value="Ig_sub"/>
</dbReference>
<accession>A0A7K9TD75</accession>
<proteinExistence type="predicted"/>
<feature type="transmembrane region" description="Helical" evidence="5">
    <location>
        <begin position="144"/>
        <end position="165"/>
    </location>
</feature>
<evidence type="ECO:0000256" key="3">
    <source>
        <dbReference type="ARBA" id="ARBA00023319"/>
    </source>
</evidence>
<keyword evidence="5" id="KW-1133">Transmembrane helix</keyword>
<dbReference type="InterPro" id="IPR013783">
    <property type="entry name" value="Ig-like_fold"/>
</dbReference>
<keyword evidence="8" id="KW-1185">Reference proteome</keyword>
<evidence type="ECO:0000256" key="2">
    <source>
        <dbReference type="ARBA" id="ARBA00023157"/>
    </source>
</evidence>
<dbReference type="Gene3D" id="2.60.40.10">
    <property type="entry name" value="Immunoglobulins"/>
    <property type="match status" value="1"/>
</dbReference>
<keyword evidence="2" id="KW-1015">Disulfide bond</keyword>
<organism evidence="7 8">
    <name type="scientific">Galbula dea</name>
    <dbReference type="NCBI Taxonomy" id="1109041"/>
    <lineage>
        <taxon>Eukaryota</taxon>
        <taxon>Metazoa</taxon>
        <taxon>Chordata</taxon>
        <taxon>Craniata</taxon>
        <taxon>Vertebrata</taxon>
        <taxon>Euteleostomi</taxon>
        <taxon>Archelosauria</taxon>
        <taxon>Archosauria</taxon>
        <taxon>Dinosauria</taxon>
        <taxon>Saurischia</taxon>
        <taxon>Theropoda</taxon>
        <taxon>Coelurosauria</taxon>
        <taxon>Aves</taxon>
        <taxon>Neognathae</taxon>
        <taxon>Neoaves</taxon>
        <taxon>Telluraves</taxon>
        <taxon>Coraciimorphae</taxon>
        <taxon>Piciformes</taxon>
        <taxon>Galbulidae</taxon>
        <taxon>Galbula</taxon>
    </lineage>
</organism>
<dbReference type="SUPFAM" id="SSF48726">
    <property type="entry name" value="Immunoglobulin"/>
    <property type="match status" value="1"/>
</dbReference>
<reference evidence="7 8" key="1">
    <citation type="submission" date="2019-09" db="EMBL/GenBank/DDBJ databases">
        <title>Bird 10,000 Genomes (B10K) Project - Family phase.</title>
        <authorList>
            <person name="Zhang G."/>
        </authorList>
    </citation>
    <scope>NUCLEOTIDE SEQUENCE [LARGE SCALE GENOMIC DNA]</scope>
    <source>
        <strain evidence="7">B10K-DU-001-62</strain>
        <tissue evidence="7">Muscle</tissue>
    </source>
</reference>
<feature type="region of interest" description="Disordered" evidence="4">
    <location>
        <begin position="174"/>
        <end position="202"/>
    </location>
</feature>
<feature type="domain" description="Immunoglobulin" evidence="6">
    <location>
        <begin position="10"/>
        <end position="115"/>
    </location>
</feature>
<evidence type="ECO:0000256" key="5">
    <source>
        <dbReference type="SAM" id="Phobius"/>
    </source>
</evidence>
<evidence type="ECO:0000256" key="4">
    <source>
        <dbReference type="SAM" id="MobiDB-lite"/>
    </source>
</evidence>
<keyword evidence="1" id="KW-0732">Signal</keyword>
<gene>
    <name evidence="7" type="primary">Trem2</name>
    <name evidence="7" type="ORF">GALDEA_R13899</name>
</gene>
<dbReference type="InterPro" id="IPR052314">
    <property type="entry name" value="Immune_rcpt_domain"/>
</dbReference>
<dbReference type="EMBL" id="VWZX01009666">
    <property type="protein sequence ID" value="NXI46489.1"/>
    <property type="molecule type" value="Genomic_DNA"/>
</dbReference>
<evidence type="ECO:0000313" key="8">
    <source>
        <dbReference type="Proteomes" id="UP000566440"/>
    </source>
</evidence>
<protein>
    <submittedName>
        <fullName evidence="7">TREM2 protein</fullName>
    </submittedName>
</protein>
<name>A0A7K9TD75_9PICI</name>
<dbReference type="InterPro" id="IPR036179">
    <property type="entry name" value="Ig-like_dom_sf"/>
</dbReference>
<dbReference type="AlphaFoldDB" id="A0A7K9TD75"/>
<evidence type="ECO:0000256" key="1">
    <source>
        <dbReference type="ARBA" id="ARBA00022729"/>
    </source>
</evidence>
<feature type="non-terminal residue" evidence="7">
    <location>
        <position position="1"/>
    </location>
</feature>
<dbReference type="GO" id="GO:0038023">
    <property type="term" value="F:signaling receptor activity"/>
    <property type="evidence" value="ECO:0007669"/>
    <property type="project" value="TreeGrafter"/>
</dbReference>
<dbReference type="OrthoDB" id="9805957at2759"/>
<dbReference type="CDD" id="cd05716">
    <property type="entry name" value="IgV_pIgR_like"/>
    <property type="match status" value="1"/>
</dbReference>
<feature type="non-terminal residue" evidence="7">
    <location>
        <position position="202"/>
    </location>
</feature>
<keyword evidence="3" id="KW-0393">Immunoglobulin domain</keyword>
<dbReference type="PANTHER" id="PTHR16423:SF6">
    <property type="entry name" value="TRIGGERING RECEPTOR EXPRESSED ON MYELOID CELLS 2-RELATED"/>
    <property type="match status" value="1"/>
</dbReference>
<comment type="caution">
    <text evidence="7">The sequence shown here is derived from an EMBL/GenBank/DDBJ whole genome shotgun (WGS) entry which is preliminary data.</text>
</comment>
<sequence>LLASCATENITVVYGMEGSIISVNCTYKPWRLRWREKTWCKQEENGCRPLVNTWSPWQRFLRNSNGTIFITDNVYEGILTVTMKDLRKEDAGLYQCISVYRGEPYILQKVHVEVLAAVPETQRPEEPRAVQSISSTPPAADFTLFYILAGSLVTKLLVAVLIFIIGSCRKNREPEQKNQSLKEQQVLPATGDGISPFWESSA</sequence>
<dbReference type="SMART" id="SM00409">
    <property type="entry name" value="IG"/>
    <property type="match status" value="1"/>
</dbReference>
<dbReference type="InterPro" id="IPR013106">
    <property type="entry name" value="Ig_V-set"/>
</dbReference>
<evidence type="ECO:0000259" key="6">
    <source>
        <dbReference type="SMART" id="SM00409"/>
    </source>
</evidence>
<dbReference type="GO" id="GO:0009986">
    <property type="term" value="C:cell surface"/>
    <property type="evidence" value="ECO:0007669"/>
    <property type="project" value="TreeGrafter"/>
</dbReference>
<dbReference type="Pfam" id="PF07686">
    <property type="entry name" value="V-set"/>
    <property type="match status" value="1"/>
</dbReference>
<keyword evidence="5" id="KW-0812">Transmembrane</keyword>
<keyword evidence="5" id="KW-0472">Membrane</keyword>
<dbReference type="Proteomes" id="UP000566440">
    <property type="component" value="Unassembled WGS sequence"/>
</dbReference>
<evidence type="ECO:0000313" key="7">
    <source>
        <dbReference type="EMBL" id="NXI46489.1"/>
    </source>
</evidence>